<dbReference type="PANTHER" id="PTHR11409:SF43">
    <property type="entry name" value="ADENOSINE DEAMINASE"/>
    <property type="match status" value="1"/>
</dbReference>
<comment type="cofactor">
    <cofactor evidence="1">
        <name>Zn(2+)</name>
        <dbReference type="ChEBI" id="CHEBI:29105"/>
    </cofactor>
</comment>
<comment type="caution">
    <text evidence="8">The sequence shown here is derived from an EMBL/GenBank/DDBJ whole genome shotgun (WGS) entry which is preliminary data.</text>
</comment>
<dbReference type="Gene3D" id="3.20.20.140">
    <property type="entry name" value="Metal-dependent hydrolases"/>
    <property type="match status" value="1"/>
</dbReference>
<evidence type="ECO:0000259" key="7">
    <source>
        <dbReference type="Pfam" id="PF00962"/>
    </source>
</evidence>
<name>A0A1Y4DF41_9BACT</name>
<dbReference type="OrthoDB" id="9779574at2"/>
<dbReference type="GO" id="GO:0005829">
    <property type="term" value="C:cytosol"/>
    <property type="evidence" value="ECO:0007669"/>
    <property type="project" value="TreeGrafter"/>
</dbReference>
<dbReference type="SUPFAM" id="SSF51556">
    <property type="entry name" value="Metallo-dependent hydrolases"/>
    <property type="match status" value="1"/>
</dbReference>
<dbReference type="GO" id="GO:0043103">
    <property type="term" value="P:hypoxanthine salvage"/>
    <property type="evidence" value="ECO:0007669"/>
    <property type="project" value="TreeGrafter"/>
</dbReference>
<gene>
    <name evidence="8" type="ORF">B5F75_00785</name>
</gene>
<dbReference type="GO" id="GO:0004000">
    <property type="term" value="F:adenosine deaminase activity"/>
    <property type="evidence" value="ECO:0007669"/>
    <property type="project" value="UniProtKB-ARBA"/>
</dbReference>
<evidence type="ECO:0000256" key="4">
    <source>
        <dbReference type="ARBA" id="ARBA00022723"/>
    </source>
</evidence>
<dbReference type="GO" id="GO:0060169">
    <property type="term" value="P:negative regulation of adenosine receptor signaling pathway"/>
    <property type="evidence" value="ECO:0007669"/>
    <property type="project" value="TreeGrafter"/>
</dbReference>
<dbReference type="InterPro" id="IPR032466">
    <property type="entry name" value="Metal_Hydrolase"/>
</dbReference>
<evidence type="ECO:0000256" key="2">
    <source>
        <dbReference type="ARBA" id="ARBA00006676"/>
    </source>
</evidence>
<dbReference type="GO" id="GO:0046103">
    <property type="term" value="P:inosine biosynthetic process"/>
    <property type="evidence" value="ECO:0007669"/>
    <property type="project" value="TreeGrafter"/>
</dbReference>
<dbReference type="PANTHER" id="PTHR11409">
    <property type="entry name" value="ADENOSINE DEAMINASE"/>
    <property type="match status" value="1"/>
</dbReference>
<dbReference type="InterPro" id="IPR001365">
    <property type="entry name" value="A_deaminase_dom"/>
</dbReference>
<proteinExistence type="inferred from homology"/>
<keyword evidence="9" id="KW-1185">Reference proteome</keyword>
<dbReference type="EMBL" id="NFJD01000001">
    <property type="protein sequence ID" value="OUO57706.1"/>
    <property type="molecule type" value="Genomic_DNA"/>
</dbReference>
<feature type="domain" description="Adenosine deaminase" evidence="7">
    <location>
        <begin position="10"/>
        <end position="388"/>
    </location>
</feature>
<reference evidence="9" key="1">
    <citation type="submission" date="2017-04" db="EMBL/GenBank/DDBJ databases">
        <title>Function of individual gut microbiota members based on whole genome sequencing of pure cultures obtained from chicken caecum.</title>
        <authorList>
            <person name="Medvecky M."/>
            <person name="Cejkova D."/>
            <person name="Polansky O."/>
            <person name="Karasova D."/>
            <person name="Kubasova T."/>
            <person name="Cizek A."/>
            <person name="Rychlik I."/>
        </authorList>
    </citation>
    <scope>NUCLEOTIDE SEQUENCE [LARGE SCALE GENOMIC DNA]</scope>
    <source>
        <strain evidence="9">An273</strain>
    </source>
</reference>
<protein>
    <recommendedName>
        <fullName evidence="3">adenosine deaminase</fullName>
        <ecNumber evidence="3">3.5.4.4</ecNumber>
    </recommendedName>
</protein>
<dbReference type="EC" id="3.5.4.4" evidence="3"/>
<evidence type="ECO:0000256" key="3">
    <source>
        <dbReference type="ARBA" id="ARBA00012784"/>
    </source>
</evidence>
<keyword evidence="4" id="KW-0479">Metal-binding</keyword>
<keyword evidence="6" id="KW-0862">Zinc</keyword>
<dbReference type="GO" id="GO:0006154">
    <property type="term" value="P:adenosine catabolic process"/>
    <property type="evidence" value="ECO:0007669"/>
    <property type="project" value="TreeGrafter"/>
</dbReference>
<keyword evidence="5" id="KW-0378">Hydrolase</keyword>
<dbReference type="GO" id="GO:0009897">
    <property type="term" value="C:external side of plasma membrane"/>
    <property type="evidence" value="ECO:0007669"/>
    <property type="project" value="TreeGrafter"/>
</dbReference>
<dbReference type="AlphaFoldDB" id="A0A1Y4DF41"/>
<dbReference type="InterPro" id="IPR006330">
    <property type="entry name" value="Ado/ade_deaminase"/>
</dbReference>
<evidence type="ECO:0000313" key="8">
    <source>
        <dbReference type="EMBL" id="OUO57706.1"/>
    </source>
</evidence>
<accession>A0A1Y4DF41</accession>
<comment type="similarity">
    <text evidence="2">Belongs to the metallo-dependent hydrolases superfamily. Adenosine and AMP deaminases family.</text>
</comment>
<dbReference type="Pfam" id="PF00962">
    <property type="entry name" value="A_deaminase"/>
    <property type="match status" value="1"/>
</dbReference>
<evidence type="ECO:0000256" key="1">
    <source>
        <dbReference type="ARBA" id="ARBA00001947"/>
    </source>
</evidence>
<evidence type="ECO:0000313" key="9">
    <source>
        <dbReference type="Proteomes" id="UP000196368"/>
    </source>
</evidence>
<organism evidence="8 9">
    <name type="scientific">Candidatus Avelusimicrobium gallicola</name>
    <dbReference type="NCBI Taxonomy" id="2562704"/>
    <lineage>
        <taxon>Bacteria</taxon>
        <taxon>Pseudomonadati</taxon>
        <taxon>Elusimicrobiota</taxon>
        <taxon>Elusimicrobia</taxon>
        <taxon>Elusimicrobiales</taxon>
        <taxon>Elusimicrobiaceae</taxon>
        <taxon>Candidatus Avelusimicrobium</taxon>
    </lineage>
</organism>
<evidence type="ECO:0000256" key="5">
    <source>
        <dbReference type="ARBA" id="ARBA00022801"/>
    </source>
</evidence>
<dbReference type="GO" id="GO:0046872">
    <property type="term" value="F:metal ion binding"/>
    <property type="evidence" value="ECO:0007669"/>
    <property type="project" value="UniProtKB-KW"/>
</dbReference>
<evidence type="ECO:0000256" key="6">
    <source>
        <dbReference type="ARBA" id="ARBA00022833"/>
    </source>
</evidence>
<sequence length="404" mass="45539">MPSEFLKRIPKADLHVHLDGSLRLSTLIELSKKEGVELPDYTEKGLRQKVFKDKYASLVEYLKGFSYTGAVMQNAENIERIAYELGQDAIAEGVRYLEVRFAPQLHANEKLTAQEAVRAVVCGLRRAQKEHNSSAAVKKGEDLEFYFGIIACAMRNFNQFMSPYYAGLIKALSQSSKSEIFSIASLELAKMVVKLAKEEKLPVVGFDLAGEEAGYPAADHLDAYRYVHKHFIRKTVHSGEAYGPESIFQAITDCYANRLGHGTHLFAAEMIKDKKVKNKEEYVNSLADYIASERIGIEVCLTSNLQTLPQIKSVKDHPIKEMIKRGLPVSINTDNRLVSNTTVTKEMELLVRNVNLTPKDLKNIVIAGFKSGFFPGSYIEKRRFVRKVIDRYNALAKEYGIPLY</sequence>
<dbReference type="Proteomes" id="UP000196368">
    <property type="component" value="Unassembled WGS sequence"/>
</dbReference>